<feature type="compositionally biased region" description="Polar residues" evidence="1">
    <location>
        <begin position="118"/>
        <end position="136"/>
    </location>
</feature>
<feature type="compositionally biased region" description="Basic residues" evidence="1">
    <location>
        <begin position="1045"/>
        <end position="1056"/>
    </location>
</feature>
<sequence length="1056" mass="118259">MFRSRRLSRQPEKPVNLGALAAASAIGNAMSGNGRTVDANKIPQYNTNDPYSRRSSGIYGSNLSVDRTSSMRLNSLSKKEKSPSVRHENRKRNNQNSSRNNSLTNNKLHTRKSVDSLPRSSSMPNSQQKNNITSESTLRKQKRISSVTSSVRYNSIDSVNSINSNDTRTNSINNNKHNRRRTSKASDVDVKKTFQEFGGGQVPNVLTRSTSMMIKKYIPGPNGLVAVNVEVPVEQPVTSKVLRRSVSTANLVSNSRERALTSKTSTQSLKETTKMSSRSSSLSSLSSSKSLKKTAPKEYTMKYDSPNDRRTSSLSSQNSHSPVSKNLKALNESHEMHSFTTRQHKTFSDDVSQPLMESALEEETEIELENDTTRFSVKPSFDKTNSINHPIIDQSEMNSVAESSTPSKISLGKIEIESSLKSKNKFEDNSNYLFRQEIQNTKEDNNNRDIKRDSISTVEDDLSPKRKEMRRLISDSILLEESMNDTNSELSTLEKNNSSKSESDFNNQSDIQNNIDDNNSTGIAPIDKRISRISVTSSDYASLNDEKKEILKLFDDFNNGAQESDVEDENVKEVEEDKLEYLDLNSVTSTLEDRKSLSSSQDRENTIIIEGNGKESNTEQAGQDKKAEETEHEEPYDVSSAAVNENYHTSYLDTYDTSTDSNRDSNLIAIDNISIGDKSEEIIPSREEEPKKETSKLAKNIRESSPFFKPDVKAGELTSVAASSKKNKRNSKISPIKSAMKKNTSNLNLVLNYNDNPSAANQAYLSLTTAENTRLNSGLTSSENVLRKPATLKSNRNSKIINYPRSQSINSDINGLKTKNDPQINIDRYSKSNINSNYQASQSEQDNIPKRHPGRKQKKTVTGTRQPIQKQSNRMSMQAANTQLYPNEPAPKRSSFEKQRNIDSKMGFKSMSLRDRLENEQGSEQQSHQHSALADIAANGWKSRFVDSDDDDSDFMGILNAPKPLYMEAGTMDRSLSEVNSQKISNKKSKLSLRSASMVDKVSGPATNVQPFEKQPTRMTMSSQSLQKNNDEYQSTPEKKTFGTKLKKLFGRKKDK</sequence>
<dbReference type="eggNOG" id="ENOG502S0GH">
    <property type="taxonomic scope" value="Eukaryota"/>
</dbReference>
<feature type="compositionally biased region" description="Polar residues" evidence="1">
    <location>
        <begin position="484"/>
        <end position="500"/>
    </location>
</feature>
<dbReference type="Proteomes" id="UP000005666">
    <property type="component" value="Chromosome 3"/>
</dbReference>
<evidence type="ECO:0000256" key="1">
    <source>
        <dbReference type="SAM" id="MobiDB-lite"/>
    </source>
</evidence>
<feature type="compositionally biased region" description="Polar residues" evidence="1">
    <location>
        <begin position="261"/>
        <end position="270"/>
    </location>
</feature>
<feature type="compositionally biased region" description="Low complexity" evidence="1">
    <location>
        <begin position="94"/>
        <end position="106"/>
    </location>
</feature>
<feature type="compositionally biased region" description="Polar residues" evidence="1">
    <location>
        <begin position="43"/>
        <end position="76"/>
    </location>
</feature>
<name>G8BQM5_TETPH</name>
<gene>
    <name evidence="2" type="primary">TPHA0C03850</name>
    <name evidence="2" type="ordered locus">TPHA_0C03850</name>
</gene>
<feature type="compositionally biased region" description="Low complexity" evidence="1">
    <location>
        <begin position="506"/>
        <end position="520"/>
    </location>
</feature>
<feature type="compositionally biased region" description="Basic and acidic residues" evidence="1">
    <location>
        <begin position="295"/>
        <end position="311"/>
    </location>
</feature>
<reference evidence="2 3" key="1">
    <citation type="journal article" date="2011" name="Proc. Natl. Acad. Sci. U.S.A.">
        <title>Evolutionary erosion of yeast sex chromosomes by mating-type switching accidents.</title>
        <authorList>
            <person name="Gordon J.L."/>
            <person name="Armisen D."/>
            <person name="Proux-Wera E."/>
            <person name="Oheigeartaigh S.S."/>
            <person name="Byrne K.P."/>
            <person name="Wolfe K.H."/>
        </authorList>
    </citation>
    <scope>NUCLEOTIDE SEQUENCE [LARGE SCALE GENOMIC DNA]</scope>
    <source>
        <strain evidence="3">ATCC 24235 / CBS 4417 / NBRC 1672 / NRRL Y-8282 / UCD 70-5</strain>
    </source>
</reference>
<feature type="region of interest" description="Disordered" evidence="1">
    <location>
        <begin position="253"/>
        <end position="324"/>
    </location>
</feature>
<feature type="region of interest" description="Disordered" evidence="1">
    <location>
        <begin position="483"/>
        <end position="523"/>
    </location>
</feature>
<accession>G8BQM5</accession>
<dbReference type="RefSeq" id="XP_003684971.1">
    <property type="nucleotide sequence ID" value="XM_003684923.1"/>
</dbReference>
<keyword evidence="3" id="KW-1185">Reference proteome</keyword>
<feature type="compositionally biased region" description="Basic and acidic residues" evidence="1">
    <location>
        <begin position="440"/>
        <end position="454"/>
    </location>
</feature>
<dbReference type="OrthoDB" id="4085524at2759"/>
<feature type="region of interest" description="Disordered" evidence="1">
    <location>
        <begin position="838"/>
        <end position="908"/>
    </location>
</feature>
<dbReference type="OMA" id="FNDSYLD"/>
<feature type="compositionally biased region" description="Polar residues" evidence="1">
    <location>
        <begin position="144"/>
        <end position="153"/>
    </location>
</feature>
<dbReference type="KEGG" id="tpf:TPHA_0C03850"/>
<feature type="compositionally biased region" description="Polar residues" evidence="1">
    <location>
        <begin position="1017"/>
        <end position="1036"/>
    </location>
</feature>
<feature type="region of interest" description="Disordered" evidence="1">
    <location>
        <begin position="438"/>
        <end position="464"/>
    </location>
</feature>
<organism evidence="2 3">
    <name type="scientific">Tetrapisispora phaffii (strain ATCC 24235 / CBS 4417 / NBRC 1672 / NRRL Y-8282 / UCD 70-5)</name>
    <name type="common">Yeast</name>
    <name type="synonym">Fabospora phaffii</name>
    <dbReference type="NCBI Taxonomy" id="1071381"/>
    <lineage>
        <taxon>Eukaryota</taxon>
        <taxon>Fungi</taxon>
        <taxon>Dikarya</taxon>
        <taxon>Ascomycota</taxon>
        <taxon>Saccharomycotina</taxon>
        <taxon>Saccharomycetes</taxon>
        <taxon>Saccharomycetales</taxon>
        <taxon>Saccharomycetaceae</taxon>
        <taxon>Tetrapisispora</taxon>
    </lineage>
</organism>
<dbReference type="HOGENOM" id="CLU_290217_0_0_1"/>
<feature type="compositionally biased region" description="Basic and acidic residues" evidence="1">
    <location>
        <begin position="890"/>
        <end position="903"/>
    </location>
</feature>
<feature type="region of interest" description="Disordered" evidence="1">
    <location>
        <begin position="1001"/>
        <end position="1056"/>
    </location>
</feature>
<feature type="region of interest" description="Disordered" evidence="1">
    <location>
        <begin position="32"/>
        <end position="187"/>
    </location>
</feature>
<protein>
    <recommendedName>
        <fullName evidence="4">Eisosome protein SEG1</fullName>
    </recommendedName>
</protein>
<evidence type="ECO:0000313" key="2">
    <source>
        <dbReference type="EMBL" id="CCE62537.1"/>
    </source>
</evidence>
<feature type="compositionally biased region" description="Low complexity" evidence="1">
    <location>
        <begin position="276"/>
        <end position="289"/>
    </location>
</feature>
<dbReference type="AlphaFoldDB" id="G8BQM5"/>
<proteinExistence type="predicted"/>
<feature type="compositionally biased region" description="Low complexity" evidence="1">
    <location>
        <begin position="154"/>
        <end position="166"/>
    </location>
</feature>
<feature type="compositionally biased region" description="Basic and acidic residues" evidence="1">
    <location>
        <begin position="591"/>
        <end position="605"/>
    </location>
</feature>
<dbReference type="EMBL" id="HE612858">
    <property type="protein sequence ID" value="CCE62537.1"/>
    <property type="molecule type" value="Genomic_DNA"/>
</dbReference>
<feature type="compositionally biased region" description="Basic and acidic residues" evidence="1">
    <location>
        <begin position="77"/>
        <end position="87"/>
    </location>
</feature>
<feature type="compositionally biased region" description="Basic and acidic residues" evidence="1">
    <location>
        <begin position="612"/>
        <end position="635"/>
    </location>
</feature>
<feature type="compositionally biased region" description="Polar residues" evidence="1">
    <location>
        <begin position="860"/>
        <end position="885"/>
    </location>
</feature>
<feature type="compositionally biased region" description="Polar residues" evidence="1">
    <location>
        <begin position="312"/>
        <end position="324"/>
    </location>
</feature>
<feature type="region of interest" description="Disordered" evidence="1">
    <location>
        <begin position="589"/>
        <end position="644"/>
    </location>
</feature>
<feature type="compositionally biased region" description="Basic residues" evidence="1">
    <location>
        <begin position="850"/>
        <end position="859"/>
    </location>
</feature>
<evidence type="ECO:0008006" key="4">
    <source>
        <dbReference type="Google" id="ProtNLM"/>
    </source>
</evidence>
<evidence type="ECO:0000313" key="3">
    <source>
        <dbReference type="Proteomes" id="UP000005666"/>
    </source>
</evidence>
<dbReference type="STRING" id="1071381.G8BQM5"/>
<dbReference type="GeneID" id="11535199"/>